<name>A0A4D6HJV3_9EURY</name>
<gene>
    <name evidence="2" type="ORF">DV706_08285</name>
</gene>
<dbReference type="KEGG" id="nbg:DV706_08285"/>
<evidence type="ECO:0000313" key="3">
    <source>
        <dbReference type="Proteomes" id="UP000296822"/>
    </source>
</evidence>
<keyword evidence="1" id="KW-0812">Transmembrane</keyword>
<keyword evidence="1" id="KW-1133">Transmembrane helix</keyword>
<sequence length="87" mass="9654">MAVAFRYLIDVARFAVVDLAHELRMDYERGVFSRQTLAIIGGSSTVAIASITTAAYGLGISALLFAAFVTWSSARADRRWRDERRTP</sequence>
<evidence type="ECO:0000313" key="2">
    <source>
        <dbReference type="EMBL" id="QCC54484.1"/>
    </source>
</evidence>
<protein>
    <submittedName>
        <fullName evidence="2">Uncharacterized protein</fullName>
    </submittedName>
</protein>
<feature type="transmembrane region" description="Helical" evidence="1">
    <location>
        <begin position="46"/>
        <end position="71"/>
    </location>
</feature>
<dbReference type="EMBL" id="CP031305">
    <property type="protein sequence ID" value="QCC54484.1"/>
    <property type="molecule type" value="Genomic_DNA"/>
</dbReference>
<keyword evidence="1" id="KW-0472">Membrane</keyword>
<evidence type="ECO:0000256" key="1">
    <source>
        <dbReference type="SAM" id="Phobius"/>
    </source>
</evidence>
<dbReference type="Proteomes" id="UP000296822">
    <property type="component" value="Chromosome"/>
</dbReference>
<organism evidence="2 3">
    <name type="scientific">Natronorubrum bangense</name>
    <dbReference type="NCBI Taxonomy" id="61858"/>
    <lineage>
        <taxon>Archaea</taxon>
        <taxon>Methanobacteriati</taxon>
        <taxon>Methanobacteriota</taxon>
        <taxon>Stenosarchaea group</taxon>
        <taxon>Halobacteria</taxon>
        <taxon>Halobacteriales</taxon>
        <taxon>Natrialbaceae</taxon>
        <taxon>Natronorubrum</taxon>
    </lineage>
</organism>
<dbReference type="GeneID" id="39851247"/>
<reference evidence="2 3" key="1">
    <citation type="journal article" date="2019" name="Nat. Commun.">
        <title>A new type of DNA phosphorothioation-based antiviral system in archaea.</title>
        <authorList>
            <person name="Xiong L."/>
            <person name="Liu S."/>
            <person name="Chen S."/>
            <person name="Xiao Y."/>
            <person name="Zhu B."/>
            <person name="Gao Y."/>
            <person name="Zhang Y."/>
            <person name="Chen B."/>
            <person name="Luo J."/>
            <person name="Deng Z."/>
            <person name="Chen X."/>
            <person name="Wang L."/>
            <person name="Chen S."/>
        </authorList>
    </citation>
    <scope>NUCLEOTIDE SEQUENCE [LARGE SCALE GENOMIC DNA]</scope>
    <source>
        <strain evidence="2 3">JCM 10635</strain>
    </source>
</reference>
<dbReference type="RefSeq" id="WP_006065097.1">
    <property type="nucleotide sequence ID" value="NZ_CP031305.1"/>
</dbReference>
<proteinExistence type="predicted"/>
<accession>A0A4D6HJV3</accession>
<dbReference type="AlphaFoldDB" id="A0A4D6HJV3"/>